<gene>
    <name evidence="2" type="ORF">GCM10012275_20880</name>
</gene>
<dbReference type="AlphaFoldDB" id="A0A8J3CDF1"/>
<dbReference type="EMBL" id="BMMK01000007">
    <property type="protein sequence ID" value="GGM49813.1"/>
    <property type="molecule type" value="Genomic_DNA"/>
</dbReference>
<keyword evidence="3" id="KW-1185">Reference proteome</keyword>
<evidence type="ECO:0000313" key="3">
    <source>
        <dbReference type="Proteomes" id="UP000637578"/>
    </source>
</evidence>
<feature type="chain" id="PRO_5038679089" evidence="1">
    <location>
        <begin position="26"/>
        <end position="301"/>
    </location>
</feature>
<reference evidence="2" key="2">
    <citation type="submission" date="2020-09" db="EMBL/GenBank/DDBJ databases">
        <authorList>
            <person name="Sun Q."/>
            <person name="Zhou Y."/>
        </authorList>
    </citation>
    <scope>NUCLEOTIDE SEQUENCE</scope>
    <source>
        <strain evidence="2">CGMCC 4.5737</strain>
    </source>
</reference>
<accession>A0A8J3CDF1</accession>
<proteinExistence type="predicted"/>
<sequence>MSSLKLLAAATRAALLIVLAGCTGAQPASTPVEDPHVTLGEADLKLLTMEEPYAAERERLAAVDLDETKRCMRKEGFDYPVASPDSAPDYWWRPNMAERRRDGYGFHKQGATPPRTAVDDYVEALPDGERARYDQVLFGREEDYASIDLVTGQRYSFPTDGCTAAAAERLYGSPAKAALVYYLPQEVRNNLLDRIEADPVYHEVVGRWSQCMKARGYELATPSDARQTVGARVDDAPRHTAPEQWEVEIAVADGECVLETDVPASVSALLRRYADTLNADERRQLVEAGRAHTEAVRKLGG</sequence>
<name>A0A8J3CDF1_9PSEU</name>
<evidence type="ECO:0000256" key="1">
    <source>
        <dbReference type="SAM" id="SignalP"/>
    </source>
</evidence>
<organism evidence="2 3">
    <name type="scientific">Longimycelium tulufanense</name>
    <dbReference type="NCBI Taxonomy" id="907463"/>
    <lineage>
        <taxon>Bacteria</taxon>
        <taxon>Bacillati</taxon>
        <taxon>Actinomycetota</taxon>
        <taxon>Actinomycetes</taxon>
        <taxon>Pseudonocardiales</taxon>
        <taxon>Pseudonocardiaceae</taxon>
        <taxon>Longimycelium</taxon>
    </lineage>
</organism>
<dbReference type="RefSeq" id="WP_189056384.1">
    <property type="nucleotide sequence ID" value="NZ_BMMK01000007.1"/>
</dbReference>
<feature type="signal peptide" evidence="1">
    <location>
        <begin position="1"/>
        <end position="25"/>
    </location>
</feature>
<reference evidence="2" key="1">
    <citation type="journal article" date="2014" name="Int. J. Syst. Evol. Microbiol.">
        <title>Complete genome sequence of Corynebacterium casei LMG S-19264T (=DSM 44701T), isolated from a smear-ripened cheese.</title>
        <authorList>
            <consortium name="US DOE Joint Genome Institute (JGI-PGF)"/>
            <person name="Walter F."/>
            <person name="Albersmeier A."/>
            <person name="Kalinowski J."/>
            <person name="Ruckert C."/>
        </authorList>
    </citation>
    <scope>NUCLEOTIDE SEQUENCE</scope>
    <source>
        <strain evidence="2">CGMCC 4.5737</strain>
    </source>
</reference>
<comment type="caution">
    <text evidence="2">The sequence shown here is derived from an EMBL/GenBank/DDBJ whole genome shotgun (WGS) entry which is preliminary data.</text>
</comment>
<protein>
    <submittedName>
        <fullName evidence="2">Uncharacterized protein</fullName>
    </submittedName>
</protein>
<evidence type="ECO:0000313" key="2">
    <source>
        <dbReference type="EMBL" id="GGM49813.1"/>
    </source>
</evidence>
<keyword evidence="1" id="KW-0732">Signal</keyword>
<dbReference type="Proteomes" id="UP000637578">
    <property type="component" value="Unassembled WGS sequence"/>
</dbReference>